<keyword evidence="5 12" id="KW-0138">CF(0)</keyword>
<protein>
    <recommendedName>
        <fullName evidence="12">ATP synthase complex subunit 8</fullName>
    </recommendedName>
</protein>
<evidence type="ECO:0000256" key="5">
    <source>
        <dbReference type="ARBA" id="ARBA00022547"/>
    </source>
</evidence>
<dbReference type="EMBL" id="LC222530">
    <property type="protein sequence ID" value="BBB16241.1"/>
    <property type="molecule type" value="Genomic_DNA"/>
</dbReference>
<geneLocation type="mitochondrion" evidence="14"/>
<organism evidence="14">
    <name type="scientific">Pagurus brachiomastus</name>
    <dbReference type="NCBI Taxonomy" id="1136369"/>
    <lineage>
        <taxon>Eukaryota</taxon>
        <taxon>Metazoa</taxon>
        <taxon>Ecdysozoa</taxon>
        <taxon>Arthropoda</taxon>
        <taxon>Crustacea</taxon>
        <taxon>Multicrustacea</taxon>
        <taxon>Malacostraca</taxon>
        <taxon>Eumalacostraca</taxon>
        <taxon>Eucarida</taxon>
        <taxon>Decapoda</taxon>
        <taxon>Pleocyemata</taxon>
        <taxon>Anomura</taxon>
        <taxon>Paguroidea</taxon>
        <taxon>Paguridae</taxon>
        <taxon>Pagurus</taxon>
    </lineage>
</organism>
<name>A0A2Z5UY03_9EUCA</name>
<keyword evidence="11 13" id="KW-0472">Membrane</keyword>
<dbReference type="AlphaFoldDB" id="A0A2Z5UY03"/>
<dbReference type="GO" id="GO:0015986">
    <property type="term" value="P:proton motive force-driven ATP synthesis"/>
    <property type="evidence" value="ECO:0007669"/>
    <property type="project" value="InterPro"/>
</dbReference>
<dbReference type="GO" id="GO:0031966">
    <property type="term" value="C:mitochondrial membrane"/>
    <property type="evidence" value="ECO:0007669"/>
    <property type="project" value="UniProtKB-SubCell"/>
</dbReference>
<evidence type="ECO:0000256" key="6">
    <source>
        <dbReference type="ARBA" id="ARBA00022692"/>
    </source>
</evidence>
<reference evidence="14" key="1">
    <citation type="journal article" date="2017" name="Genetica">
        <title>Molecular phylogeny of ten intertidal hermit crabs of the genus Pagurus inferred from multiple mitochondrial genes, with special emphasis on the evolutionary relationship of Pagurus lanuginosus and Pagurus maculosus.</title>
        <authorList>
            <person name="Sultana Z."/>
            <person name="Asakura A."/>
            <person name="Kinjo S."/>
            <person name="Nozawa M."/>
            <person name="Nakano T."/>
            <person name="Ikeo K."/>
        </authorList>
    </citation>
    <scope>NUCLEOTIDE SEQUENCE</scope>
</reference>
<evidence type="ECO:0000256" key="12">
    <source>
        <dbReference type="RuleBase" id="RU003661"/>
    </source>
</evidence>
<dbReference type="Pfam" id="PF00895">
    <property type="entry name" value="ATP-synt_8"/>
    <property type="match status" value="1"/>
</dbReference>
<evidence type="ECO:0000313" key="14">
    <source>
        <dbReference type="EMBL" id="BBB16241.1"/>
    </source>
</evidence>
<keyword evidence="4 12" id="KW-0813">Transport</keyword>
<keyword evidence="6 12" id="KW-0812">Transmembrane</keyword>
<evidence type="ECO:0000256" key="1">
    <source>
        <dbReference type="ARBA" id="ARBA00004304"/>
    </source>
</evidence>
<proteinExistence type="inferred from homology"/>
<evidence type="ECO:0000256" key="3">
    <source>
        <dbReference type="ARBA" id="ARBA00011291"/>
    </source>
</evidence>
<keyword evidence="10 12" id="KW-0496">Mitochondrion</keyword>
<dbReference type="GO" id="GO:0045259">
    <property type="term" value="C:proton-transporting ATP synthase complex"/>
    <property type="evidence" value="ECO:0007669"/>
    <property type="project" value="UniProtKB-KW"/>
</dbReference>
<comment type="similarity">
    <text evidence="2 12">Belongs to the ATPase protein 8 family.</text>
</comment>
<keyword evidence="7 12" id="KW-0375">Hydrogen ion transport</keyword>
<comment type="subunit">
    <text evidence="3">F-type ATPases have 2 components, CF(1) - the catalytic core - and CF(0) - the membrane proton channel.</text>
</comment>
<comment type="subcellular location">
    <subcellularLocation>
        <location evidence="1 12">Mitochondrion membrane</location>
        <topology evidence="1 12">Single-pass membrane protein</topology>
    </subcellularLocation>
</comment>
<evidence type="ECO:0000256" key="13">
    <source>
        <dbReference type="SAM" id="Phobius"/>
    </source>
</evidence>
<evidence type="ECO:0000256" key="7">
    <source>
        <dbReference type="ARBA" id="ARBA00022781"/>
    </source>
</evidence>
<evidence type="ECO:0000256" key="11">
    <source>
        <dbReference type="ARBA" id="ARBA00023136"/>
    </source>
</evidence>
<dbReference type="InterPro" id="IPR001421">
    <property type="entry name" value="ATP8_metazoa"/>
</dbReference>
<gene>
    <name evidence="14" type="primary">ATP-8</name>
</gene>
<dbReference type="GO" id="GO:0015078">
    <property type="term" value="F:proton transmembrane transporter activity"/>
    <property type="evidence" value="ECO:0007669"/>
    <property type="project" value="InterPro"/>
</dbReference>
<evidence type="ECO:0000256" key="8">
    <source>
        <dbReference type="ARBA" id="ARBA00022989"/>
    </source>
</evidence>
<evidence type="ECO:0000256" key="9">
    <source>
        <dbReference type="ARBA" id="ARBA00023065"/>
    </source>
</evidence>
<accession>A0A2Z5UY03</accession>
<evidence type="ECO:0000256" key="4">
    <source>
        <dbReference type="ARBA" id="ARBA00022448"/>
    </source>
</evidence>
<keyword evidence="9 12" id="KW-0406">Ion transport</keyword>
<evidence type="ECO:0000256" key="2">
    <source>
        <dbReference type="ARBA" id="ARBA00008892"/>
    </source>
</evidence>
<sequence>MFKYKFNLMSLKSYFLIPQMAPLMWLNLLFMFLFVFLLFFISNYYVISPEKMSSEKMLIKSEEKHWKW</sequence>
<keyword evidence="8 13" id="KW-1133">Transmembrane helix</keyword>
<feature type="transmembrane region" description="Helical" evidence="13">
    <location>
        <begin position="20"/>
        <end position="47"/>
    </location>
</feature>
<evidence type="ECO:0000256" key="10">
    <source>
        <dbReference type="ARBA" id="ARBA00023128"/>
    </source>
</evidence>